<dbReference type="CDD" id="cd05403">
    <property type="entry name" value="NT_KNTase_like"/>
    <property type="match status" value="1"/>
</dbReference>
<evidence type="ECO:0000313" key="11">
    <source>
        <dbReference type="EMBL" id="CAL92762.1"/>
    </source>
</evidence>
<evidence type="ECO:0000256" key="5">
    <source>
        <dbReference type="ARBA" id="ARBA00022723"/>
    </source>
</evidence>
<proteinExistence type="inferred from homology"/>
<dbReference type="GO" id="GO:0016779">
    <property type="term" value="F:nucleotidyltransferase activity"/>
    <property type="evidence" value="ECO:0007669"/>
    <property type="project" value="UniProtKB-KW"/>
</dbReference>
<dbReference type="PANTHER" id="PTHR33571:SF12">
    <property type="entry name" value="BSL3053 PROTEIN"/>
    <property type="match status" value="1"/>
</dbReference>
<evidence type="ECO:0000256" key="7">
    <source>
        <dbReference type="ARBA" id="ARBA00022840"/>
    </source>
</evidence>
<dbReference type="Proteomes" id="UP000002588">
    <property type="component" value="Chromosome"/>
</dbReference>
<feature type="domain" description="Polymerase nucleotidyl transferase" evidence="10">
    <location>
        <begin position="29"/>
        <end position="94"/>
    </location>
</feature>
<dbReference type="InterPro" id="IPR043519">
    <property type="entry name" value="NT_sf"/>
</dbReference>
<protein>
    <submittedName>
        <fullName evidence="11">Probable nucleotidyltransferase</fullName>
        <ecNumber evidence="11">2.7.7.-</ecNumber>
    </submittedName>
</protein>
<evidence type="ECO:0000256" key="8">
    <source>
        <dbReference type="ARBA" id="ARBA00022842"/>
    </source>
</evidence>
<sequence>MGRLFEQLIARREEVLACLARHRASNPRVFGSVARGEEGADSDIDLLVDLPRDISSFEVVRLNQELDDMLAHRVDLVIEDELHPALRVRVLAEARTL</sequence>
<evidence type="ECO:0000256" key="9">
    <source>
        <dbReference type="ARBA" id="ARBA00038276"/>
    </source>
</evidence>
<keyword evidence="3 11" id="KW-0808">Transferase</keyword>
<dbReference type="EC" id="2.7.7.-" evidence="11"/>
<evidence type="ECO:0000313" key="12">
    <source>
        <dbReference type="Proteomes" id="UP000002588"/>
    </source>
</evidence>
<evidence type="ECO:0000259" key="10">
    <source>
        <dbReference type="Pfam" id="PF01909"/>
    </source>
</evidence>
<dbReference type="HOGENOM" id="CLU_130257_10_2_4"/>
<keyword evidence="5" id="KW-0479">Metal-binding</keyword>
<dbReference type="InterPro" id="IPR002934">
    <property type="entry name" value="Polymerase_NTP_transf_dom"/>
</dbReference>
<dbReference type="Gene3D" id="3.30.460.10">
    <property type="entry name" value="Beta Polymerase, domain 2"/>
    <property type="match status" value="1"/>
</dbReference>
<dbReference type="KEGG" id="azo:azo0144"/>
<dbReference type="KEGG" id="aoa:dqs_0153"/>
<evidence type="ECO:0000256" key="6">
    <source>
        <dbReference type="ARBA" id="ARBA00022741"/>
    </source>
</evidence>
<keyword evidence="12" id="KW-1185">Reference proteome</keyword>
<dbReference type="InterPro" id="IPR052038">
    <property type="entry name" value="Type-VII_TA_antitoxin"/>
</dbReference>
<organism evidence="11 12">
    <name type="scientific">Azoarcus sp. (strain BH72)</name>
    <dbReference type="NCBI Taxonomy" id="418699"/>
    <lineage>
        <taxon>Bacteria</taxon>
        <taxon>Pseudomonadati</taxon>
        <taxon>Pseudomonadota</taxon>
        <taxon>Betaproteobacteria</taxon>
        <taxon>Rhodocyclales</taxon>
        <taxon>Zoogloeaceae</taxon>
        <taxon>Azoarcus</taxon>
    </lineage>
</organism>
<reference evidence="11 12" key="1">
    <citation type="journal article" date="2006" name="Nat. Biotechnol.">
        <title>Complete genome of the mutualistic, N2-fixing grass endophyte Azoarcus sp. strain BH72.</title>
        <authorList>
            <person name="Krause A."/>
            <person name="Ramakumar A."/>
            <person name="Bartels D."/>
            <person name="Battistoni F."/>
            <person name="Bekel T."/>
            <person name="Boch J."/>
            <person name="Boehm M."/>
            <person name="Friedrich F."/>
            <person name="Hurek T."/>
            <person name="Krause L."/>
            <person name="Linke B."/>
            <person name="McHardy A.C."/>
            <person name="Sarkar A."/>
            <person name="Schneiker S."/>
            <person name="Syed A.A."/>
            <person name="Thauer R."/>
            <person name="Vorhoelter F.-J."/>
            <person name="Weidner S."/>
            <person name="Puehler A."/>
            <person name="Reinhold-Hurek B."/>
            <person name="Kaiser O."/>
            <person name="Goesmann A."/>
        </authorList>
    </citation>
    <scope>NUCLEOTIDE SEQUENCE [LARGE SCALE GENOMIC DNA]</scope>
    <source>
        <strain evidence="11 12">BH72</strain>
    </source>
</reference>
<keyword evidence="6" id="KW-0547">Nucleotide-binding</keyword>
<comment type="similarity">
    <text evidence="9">Belongs to the MntA antitoxin family.</text>
</comment>
<dbReference type="PANTHER" id="PTHR33571">
    <property type="entry name" value="SSL8005 PROTEIN"/>
    <property type="match status" value="1"/>
</dbReference>
<gene>
    <name evidence="11" type="ordered locus">azo0144</name>
</gene>
<evidence type="ECO:0000256" key="1">
    <source>
        <dbReference type="ARBA" id="ARBA00001946"/>
    </source>
</evidence>
<evidence type="ECO:0000256" key="4">
    <source>
        <dbReference type="ARBA" id="ARBA00022695"/>
    </source>
</evidence>
<accession>A1K1Q7</accession>
<keyword evidence="2" id="KW-1277">Toxin-antitoxin system</keyword>
<dbReference type="STRING" id="62928.azo0144"/>
<dbReference type="SUPFAM" id="SSF81301">
    <property type="entry name" value="Nucleotidyltransferase"/>
    <property type="match status" value="1"/>
</dbReference>
<dbReference type="AlphaFoldDB" id="A1K1Q7"/>
<dbReference type="OrthoDB" id="561385at2"/>
<dbReference type="Pfam" id="PF01909">
    <property type="entry name" value="NTP_transf_2"/>
    <property type="match status" value="1"/>
</dbReference>
<comment type="cofactor">
    <cofactor evidence="1">
        <name>Mg(2+)</name>
        <dbReference type="ChEBI" id="CHEBI:18420"/>
    </cofactor>
</comment>
<evidence type="ECO:0000256" key="2">
    <source>
        <dbReference type="ARBA" id="ARBA00022649"/>
    </source>
</evidence>
<keyword evidence="7" id="KW-0067">ATP-binding</keyword>
<dbReference type="RefSeq" id="WP_011763881.1">
    <property type="nucleotide sequence ID" value="NC_008702.1"/>
</dbReference>
<dbReference type="eggNOG" id="COG1669">
    <property type="taxonomic scope" value="Bacteria"/>
</dbReference>
<dbReference type="GO" id="GO:0046872">
    <property type="term" value="F:metal ion binding"/>
    <property type="evidence" value="ECO:0007669"/>
    <property type="project" value="UniProtKB-KW"/>
</dbReference>
<evidence type="ECO:0000256" key="3">
    <source>
        <dbReference type="ARBA" id="ARBA00022679"/>
    </source>
</evidence>
<name>A1K1Q7_AZOSB</name>
<keyword evidence="4 11" id="KW-0548">Nucleotidyltransferase</keyword>
<keyword evidence="8" id="KW-0460">Magnesium</keyword>
<dbReference type="GO" id="GO:0005524">
    <property type="term" value="F:ATP binding"/>
    <property type="evidence" value="ECO:0007669"/>
    <property type="project" value="UniProtKB-KW"/>
</dbReference>
<dbReference type="EMBL" id="AM406670">
    <property type="protein sequence ID" value="CAL92762.1"/>
    <property type="molecule type" value="Genomic_DNA"/>
</dbReference>